<dbReference type="AlphaFoldDB" id="A0AAJ0HJ87"/>
<dbReference type="Gene3D" id="3.40.50.1460">
    <property type="match status" value="1"/>
</dbReference>
<dbReference type="PANTHER" id="PTHR48104">
    <property type="entry name" value="METACASPASE-4"/>
    <property type="match status" value="1"/>
</dbReference>
<feature type="region of interest" description="Disordered" evidence="2">
    <location>
        <begin position="224"/>
        <end position="265"/>
    </location>
</feature>
<name>A0AAJ0HJ87_9PEZI</name>
<comment type="similarity">
    <text evidence="1">Belongs to the peptidase C14B family.</text>
</comment>
<evidence type="ECO:0000259" key="3">
    <source>
        <dbReference type="Pfam" id="PF00656"/>
    </source>
</evidence>
<comment type="caution">
    <text evidence="4">The sequence shown here is derived from an EMBL/GenBank/DDBJ whole genome shotgun (WGS) entry which is preliminary data.</text>
</comment>
<dbReference type="GO" id="GO:0004197">
    <property type="term" value="F:cysteine-type endopeptidase activity"/>
    <property type="evidence" value="ECO:0007669"/>
    <property type="project" value="InterPro"/>
</dbReference>
<reference evidence="4" key="2">
    <citation type="submission" date="2023-06" db="EMBL/GenBank/DDBJ databases">
        <authorList>
            <consortium name="Lawrence Berkeley National Laboratory"/>
            <person name="Haridas S."/>
            <person name="Hensen N."/>
            <person name="Bonometti L."/>
            <person name="Westerberg I."/>
            <person name="Brannstrom I.O."/>
            <person name="Guillou S."/>
            <person name="Cros-Aarteil S."/>
            <person name="Calhoun S."/>
            <person name="Kuo A."/>
            <person name="Mondo S."/>
            <person name="Pangilinan J."/>
            <person name="Riley R."/>
            <person name="Labutti K."/>
            <person name="Andreopoulos B."/>
            <person name="Lipzen A."/>
            <person name="Chen C."/>
            <person name="Yanf M."/>
            <person name="Daum C."/>
            <person name="Ng V."/>
            <person name="Clum A."/>
            <person name="Steindorff A."/>
            <person name="Ohm R."/>
            <person name="Martin F."/>
            <person name="Silar P."/>
            <person name="Natvig D."/>
            <person name="Lalanne C."/>
            <person name="Gautier V."/>
            <person name="Ament-Velasquez S.L."/>
            <person name="Kruys A."/>
            <person name="Hutchinson M.I."/>
            <person name="Powell A.J."/>
            <person name="Barry K."/>
            <person name="Miller A.N."/>
            <person name="Grigoriev I.V."/>
            <person name="Debuchy R."/>
            <person name="Gladieux P."/>
            <person name="Thoren M.H."/>
            <person name="Johannesson H."/>
        </authorList>
    </citation>
    <scope>NUCLEOTIDE SEQUENCE</scope>
    <source>
        <strain evidence="4">CBS 955.72</strain>
    </source>
</reference>
<evidence type="ECO:0000256" key="1">
    <source>
        <dbReference type="ARBA" id="ARBA00009005"/>
    </source>
</evidence>
<dbReference type="Proteomes" id="UP001275084">
    <property type="component" value="Unassembled WGS sequence"/>
</dbReference>
<evidence type="ECO:0000256" key="2">
    <source>
        <dbReference type="SAM" id="MobiDB-lite"/>
    </source>
</evidence>
<sequence>MEASTSIVDTSSDRAPAVVRWALLIGANFYMTGDARTDAAGRVVHYHNLRGCVNDIALVECFLKEDVGLPAHHITKLTSTKPDDTTKNTPAEDAALWPTYQNIARAVGDIRDKARPGDLVYIHYSGHGARVHTVYGKLKGPEGIDEALVPVDIEVRSDAGADQARYVRDVELAGWLQELVDKGLRVTVVLDSCHAGSSNRGQDGATSRGTGVIDFSVLVSDGPAPDTASEAAAGSGGDSGGNNSPARRPRQELLPPPLLDGKRGSRDGRVRKSWLLEASGYTFLAACTAYQRAHERAFDVTAAAVATAAATTMTYGVLTYYLVDALRSGPGAGLAPSALVVRVAGRVQSHFADQTPLAEGEDGSTFFGVGTIAPVCNATVLAVDAAQNSLTLAQGSLHGVHVGAEYVIYQGGGSSSSSSNSGPPLPRVRITHVLGLESVATFIDHGPGPSAAKKRVGPGDWAVLAMQAPEAEALVPIRPRSDRRLLQFAHYIAESRKRTTRSLWRLLEYKNDDDDDDRDKDVALTVTLSDGCYELQDAAQVRLPDVPRLRAASYNNDDDEDDEDERRRSVAALAACIDHVAQFQLVQRLAADRSSALRTPCRFELVRRSRSVPEPPSRPGDFSVEPVFAAEGGAALGPTLPASGGCDAHAVGHGDVVVLTFRNDGAEPVYLTVLDLKPLWGIERLYPAGAGRAECVGPGEARHLPILMELPAALLAAGRCHITETFRAVVTQRPAALDLLELPDLDDGTYRAAGGNGGGAAAFVTGLDRLLEELAPEHRDLKLRKRSGGSWQTYDIRIRTVRDGPL</sequence>
<dbReference type="EMBL" id="JAUIQD010000004">
    <property type="protein sequence ID" value="KAK3353718.1"/>
    <property type="molecule type" value="Genomic_DNA"/>
</dbReference>
<dbReference type="Pfam" id="PF00656">
    <property type="entry name" value="Peptidase_C14"/>
    <property type="match status" value="1"/>
</dbReference>
<dbReference type="GO" id="GO:0005737">
    <property type="term" value="C:cytoplasm"/>
    <property type="evidence" value="ECO:0007669"/>
    <property type="project" value="TreeGrafter"/>
</dbReference>
<dbReference type="InterPro" id="IPR011600">
    <property type="entry name" value="Pept_C14_caspase"/>
</dbReference>
<protein>
    <submittedName>
        <fullName evidence="4">Caspase domain-containing protein</fullName>
    </submittedName>
</protein>
<dbReference type="InterPro" id="IPR050452">
    <property type="entry name" value="Metacaspase"/>
</dbReference>
<keyword evidence="5" id="KW-1185">Reference proteome</keyword>
<evidence type="ECO:0000313" key="5">
    <source>
        <dbReference type="Proteomes" id="UP001275084"/>
    </source>
</evidence>
<dbReference type="PANTHER" id="PTHR48104:SF30">
    <property type="entry name" value="METACASPASE-1"/>
    <property type="match status" value="1"/>
</dbReference>
<organism evidence="4 5">
    <name type="scientific">Lasiosphaeria hispida</name>
    <dbReference type="NCBI Taxonomy" id="260671"/>
    <lineage>
        <taxon>Eukaryota</taxon>
        <taxon>Fungi</taxon>
        <taxon>Dikarya</taxon>
        <taxon>Ascomycota</taxon>
        <taxon>Pezizomycotina</taxon>
        <taxon>Sordariomycetes</taxon>
        <taxon>Sordariomycetidae</taxon>
        <taxon>Sordariales</taxon>
        <taxon>Lasiosphaeriaceae</taxon>
        <taxon>Lasiosphaeria</taxon>
    </lineage>
</organism>
<proteinExistence type="inferred from homology"/>
<evidence type="ECO:0000313" key="4">
    <source>
        <dbReference type="EMBL" id="KAK3353718.1"/>
    </source>
</evidence>
<dbReference type="GO" id="GO:0006508">
    <property type="term" value="P:proteolysis"/>
    <property type="evidence" value="ECO:0007669"/>
    <property type="project" value="InterPro"/>
</dbReference>
<gene>
    <name evidence="4" type="ORF">B0T25DRAFT_545234</name>
</gene>
<feature type="domain" description="Peptidase C14 caspase" evidence="3">
    <location>
        <begin position="20"/>
        <end position="348"/>
    </location>
</feature>
<accession>A0AAJ0HJ87</accession>
<reference evidence="4" key="1">
    <citation type="journal article" date="2023" name="Mol. Phylogenet. Evol.">
        <title>Genome-scale phylogeny and comparative genomics of the fungal order Sordariales.</title>
        <authorList>
            <person name="Hensen N."/>
            <person name="Bonometti L."/>
            <person name="Westerberg I."/>
            <person name="Brannstrom I.O."/>
            <person name="Guillou S."/>
            <person name="Cros-Aarteil S."/>
            <person name="Calhoun S."/>
            <person name="Haridas S."/>
            <person name="Kuo A."/>
            <person name="Mondo S."/>
            <person name="Pangilinan J."/>
            <person name="Riley R."/>
            <person name="LaButti K."/>
            <person name="Andreopoulos B."/>
            <person name="Lipzen A."/>
            <person name="Chen C."/>
            <person name="Yan M."/>
            <person name="Daum C."/>
            <person name="Ng V."/>
            <person name="Clum A."/>
            <person name="Steindorff A."/>
            <person name="Ohm R.A."/>
            <person name="Martin F."/>
            <person name="Silar P."/>
            <person name="Natvig D.O."/>
            <person name="Lalanne C."/>
            <person name="Gautier V."/>
            <person name="Ament-Velasquez S.L."/>
            <person name="Kruys A."/>
            <person name="Hutchinson M.I."/>
            <person name="Powell A.J."/>
            <person name="Barry K."/>
            <person name="Miller A.N."/>
            <person name="Grigoriev I.V."/>
            <person name="Debuchy R."/>
            <person name="Gladieux P."/>
            <person name="Hiltunen Thoren M."/>
            <person name="Johannesson H."/>
        </authorList>
    </citation>
    <scope>NUCLEOTIDE SEQUENCE</scope>
    <source>
        <strain evidence="4">CBS 955.72</strain>
    </source>
</reference>